<organism evidence="1 2">
    <name type="scientific">Lipingzhangella halophila</name>
    <dbReference type="NCBI Taxonomy" id="1783352"/>
    <lineage>
        <taxon>Bacteria</taxon>
        <taxon>Bacillati</taxon>
        <taxon>Actinomycetota</taxon>
        <taxon>Actinomycetes</taxon>
        <taxon>Streptosporangiales</taxon>
        <taxon>Nocardiopsidaceae</taxon>
        <taxon>Lipingzhangella</taxon>
    </lineage>
</organism>
<dbReference type="RefSeq" id="WP_221446344.1">
    <property type="nucleotide sequence ID" value="NZ_JACHJT010000002.1"/>
</dbReference>
<keyword evidence="2" id="KW-1185">Reference proteome</keyword>
<gene>
    <name evidence="1" type="ORF">F4561_005639</name>
</gene>
<sequence length="48" mass="5231">MWLSIHPALTLALWLFEHFGLSQLALPIRTLILVAFGEPARDDAGSAA</sequence>
<dbReference type="EMBL" id="JACHJT010000002">
    <property type="protein sequence ID" value="MBB4934745.1"/>
    <property type="molecule type" value="Genomic_DNA"/>
</dbReference>
<accession>A0A7W7RMI6</accession>
<evidence type="ECO:0000313" key="2">
    <source>
        <dbReference type="Proteomes" id="UP000523007"/>
    </source>
</evidence>
<dbReference type="AlphaFoldDB" id="A0A7W7RMI6"/>
<proteinExistence type="predicted"/>
<comment type="caution">
    <text evidence="1">The sequence shown here is derived from an EMBL/GenBank/DDBJ whole genome shotgun (WGS) entry which is preliminary data.</text>
</comment>
<name>A0A7W7RMI6_9ACTN</name>
<reference evidence="1 2" key="1">
    <citation type="submission" date="2020-08" db="EMBL/GenBank/DDBJ databases">
        <title>Sequencing the genomes of 1000 actinobacteria strains.</title>
        <authorList>
            <person name="Klenk H.-P."/>
        </authorList>
    </citation>
    <scope>NUCLEOTIDE SEQUENCE [LARGE SCALE GENOMIC DNA]</scope>
    <source>
        <strain evidence="1 2">DSM 102030</strain>
    </source>
</reference>
<dbReference type="Proteomes" id="UP000523007">
    <property type="component" value="Unassembled WGS sequence"/>
</dbReference>
<protein>
    <submittedName>
        <fullName evidence="1">Uncharacterized protein</fullName>
    </submittedName>
</protein>
<evidence type="ECO:0000313" key="1">
    <source>
        <dbReference type="EMBL" id="MBB4934745.1"/>
    </source>
</evidence>